<keyword evidence="4" id="KW-1185">Reference proteome</keyword>
<dbReference type="CDD" id="cd03801">
    <property type="entry name" value="GT4_PimA-like"/>
    <property type="match status" value="1"/>
</dbReference>
<reference evidence="3 4" key="1">
    <citation type="journal article" date="2023" name="Limnol Oceanogr Lett">
        <title>Environmental adaptations by the intertidal Antarctic cyanobacterium Halotia branconii CENA392 as revealed using long-read genome sequencing.</title>
        <authorList>
            <person name="Dextro R.B."/>
            <person name="Delbaje E."/>
            <person name="Freitas P.N.N."/>
            <person name="Geraldes V."/>
            <person name="Pinto E."/>
            <person name="Long P.F."/>
            <person name="Fiore M.F."/>
        </authorList>
    </citation>
    <scope>NUCLEOTIDE SEQUENCE [LARGE SCALE GENOMIC DNA]</scope>
    <source>
        <strain evidence="3 4">CENA392</strain>
    </source>
</reference>
<dbReference type="AlphaFoldDB" id="A0AAJ6NP77"/>
<dbReference type="InterPro" id="IPR001296">
    <property type="entry name" value="Glyco_trans_1"/>
</dbReference>
<dbReference type="Proteomes" id="UP001223520">
    <property type="component" value="Chromosome"/>
</dbReference>
<dbReference type="EMBL" id="CP124543">
    <property type="protein sequence ID" value="WGV24080.1"/>
    <property type="molecule type" value="Genomic_DNA"/>
</dbReference>
<evidence type="ECO:0000313" key="4">
    <source>
        <dbReference type="Proteomes" id="UP001223520"/>
    </source>
</evidence>
<dbReference type="Pfam" id="PF00534">
    <property type="entry name" value="Glycos_transf_1"/>
    <property type="match status" value="1"/>
</dbReference>
<evidence type="ECO:0000259" key="2">
    <source>
        <dbReference type="Pfam" id="PF00534"/>
    </source>
</evidence>
<dbReference type="KEGG" id="hbq:QI031_20040"/>
<name>A0AAJ6NP77_9CYAN</name>
<dbReference type="PANTHER" id="PTHR46401:SF2">
    <property type="entry name" value="GLYCOSYLTRANSFERASE WBBK-RELATED"/>
    <property type="match status" value="1"/>
</dbReference>
<dbReference type="PANTHER" id="PTHR46401">
    <property type="entry name" value="GLYCOSYLTRANSFERASE WBBK-RELATED"/>
    <property type="match status" value="1"/>
</dbReference>
<sequence>MNRPLKILMVLHMPWDPNLGGPRVQLELADEFLAMGHEVEKFDYNDAFGQTKPFRLAELVPPILTTKAKRLAELTRPSFSSQAQKFVQANAHRFDIIDAHQGNLPFSKQELGFRGLLVARSVGLMPLLQEFLEFQNQKWPSLKKRNLIGNLLSSHAQKQNFSNFIPSLKASDLINLPNHDELMYVSNVLGLGQKSVVFPFGLSQQRHEAFLKAIQPAEVRLTNKQVAFIGAWGTRKGSKDWGEIIKLIRNEIPEAQFLFLGTGFSMETVLADINLPSADGIEIIPNYTSEELPKLLSRATVGAFPSYMEGFGFAVLEKLACGLPTVAYDIPGPREMLGKLDIKLMTKPGDIEQFAVHLVKLLRLDQTSYSQVSQHCVEIANKFTWRTIAENTINTYTQLFAKIKSM</sequence>
<dbReference type="GO" id="GO:0016757">
    <property type="term" value="F:glycosyltransferase activity"/>
    <property type="evidence" value="ECO:0007669"/>
    <property type="project" value="UniProtKB-KW"/>
</dbReference>
<feature type="domain" description="Glycosyl transferase family 1" evidence="2">
    <location>
        <begin position="219"/>
        <end position="365"/>
    </location>
</feature>
<gene>
    <name evidence="3" type="ORF">QI031_20040</name>
</gene>
<proteinExistence type="predicted"/>
<protein>
    <submittedName>
        <fullName evidence="3">Glycosyltransferase</fullName>
        <ecNumber evidence="3">2.4.-.-</ecNumber>
    </submittedName>
</protein>
<accession>A0AAJ6NP77</accession>
<dbReference type="EC" id="2.4.-.-" evidence="3"/>
<organism evidence="3 4">
    <name type="scientific">Halotia branconii CENA392</name>
    <dbReference type="NCBI Taxonomy" id="1539056"/>
    <lineage>
        <taxon>Bacteria</taxon>
        <taxon>Bacillati</taxon>
        <taxon>Cyanobacteriota</taxon>
        <taxon>Cyanophyceae</taxon>
        <taxon>Nostocales</taxon>
        <taxon>Nodulariaceae</taxon>
        <taxon>Halotia</taxon>
    </lineage>
</organism>
<evidence type="ECO:0000313" key="3">
    <source>
        <dbReference type="EMBL" id="WGV24080.1"/>
    </source>
</evidence>
<dbReference type="GO" id="GO:0009103">
    <property type="term" value="P:lipopolysaccharide biosynthetic process"/>
    <property type="evidence" value="ECO:0007669"/>
    <property type="project" value="TreeGrafter"/>
</dbReference>
<keyword evidence="1 3" id="KW-0808">Transferase</keyword>
<dbReference type="RefSeq" id="WP_281481410.1">
    <property type="nucleotide sequence ID" value="NZ_CP124543.1"/>
</dbReference>
<dbReference type="Gene3D" id="3.40.50.2000">
    <property type="entry name" value="Glycogen Phosphorylase B"/>
    <property type="match status" value="2"/>
</dbReference>
<evidence type="ECO:0000256" key="1">
    <source>
        <dbReference type="ARBA" id="ARBA00022679"/>
    </source>
</evidence>
<dbReference type="SUPFAM" id="SSF53756">
    <property type="entry name" value="UDP-Glycosyltransferase/glycogen phosphorylase"/>
    <property type="match status" value="1"/>
</dbReference>
<keyword evidence="3" id="KW-0328">Glycosyltransferase</keyword>